<evidence type="ECO:0000256" key="1">
    <source>
        <dbReference type="SAM" id="MobiDB-lite"/>
    </source>
</evidence>
<comment type="caution">
    <text evidence="3">The sequence shown here is derived from an EMBL/GenBank/DDBJ whole genome shotgun (WGS) entry which is preliminary data.</text>
</comment>
<sequence length="333" mass="37494">EEGAETNKETVEEDPQAEEPQAVEPQGEEPQAEEPQTEKPQTEGPPKEGPPEKEPQPSEIPPPPLNQDALSMEFLYYGSVLKVVAPTLSNDADKQLVTPWIRKLFRPEYQTTKLKDKRNRYLSALTVNLLNDEISGVFQNRPPNDNLADLNSIQIEPSTAAEWELDKMWHETLLSLPDEFEMMQCTVHGSQEDCQQDHKLDKVLDQEFQFLLYLTRPYAALLPSEDKTRTAAWLQLLSTIHGEACSSMKAIRNDYIMVLLGYLHDLRIVGPFVDYPPVRLERLDKAAKKSAKTNPVIDPTGPEANQFLLDQPVPDDGAFCYVALTGDLVASNL</sequence>
<dbReference type="Pfam" id="PF14846">
    <property type="entry name" value="DUF4485"/>
    <property type="match status" value="2"/>
</dbReference>
<dbReference type="EMBL" id="QDEB01055316">
    <property type="protein sequence ID" value="RZC37152.1"/>
    <property type="molecule type" value="Genomic_DNA"/>
</dbReference>
<feature type="compositionally biased region" description="Basic and acidic residues" evidence="1">
    <location>
        <begin position="1"/>
        <end position="10"/>
    </location>
</feature>
<evidence type="ECO:0000313" key="3">
    <source>
        <dbReference type="EMBL" id="RZC37152.1"/>
    </source>
</evidence>
<protein>
    <recommendedName>
        <fullName evidence="2">DUF4485 domain-containing protein</fullName>
    </recommendedName>
</protein>
<feature type="region of interest" description="Disordered" evidence="1">
    <location>
        <begin position="1"/>
        <end position="67"/>
    </location>
</feature>
<feature type="non-terminal residue" evidence="3">
    <location>
        <position position="1"/>
    </location>
</feature>
<dbReference type="Proteomes" id="UP000292052">
    <property type="component" value="Unassembled WGS sequence"/>
</dbReference>
<name>A0A482VW16_ASBVE</name>
<proteinExistence type="predicted"/>
<dbReference type="OrthoDB" id="8196012at2759"/>
<accession>A0A482VW16</accession>
<feature type="domain" description="DUF4485" evidence="2">
    <location>
        <begin position="70"/>
        <end position="152"/>
    </location>
</feature>
<feature type="domain" description="DUF4485" evidence="2">
    <location>
        <begin position="204"/>
        <end position="285"/>
    </location>
</feature>
<dbReference type="InterPro" id="IPR027831">
    <property type="entry name" value="DUF4485"/>
</dbReference>
<keyword evidence="4" id="KW-1185">Reference proteome</keyword>
<organism evidence="3 4">
    <name type="scientific">Asbolus verrucosus</name>
    <name type="common">Desert ironclad beetle</name>
    <dbReference type="NCBI Taxonomy" id="1661398"/>
    <lineage>
        <taxon>Eukaryota</taxon>
        <taxon>Metazoa</taxon>
        <taxon>Ecdysozoa</taxon>
        <taxon>Arthropoda</taxon>
        <taxon>Hexapoda</taxon>
        <taxon>Insecta</taxon>
        <taxon>Pterygota</taxon>
        <taxon>Neoptera</taxon>
        <taxon>Endopterygota</taxon>
        <taxon>Coleoptera</taxon>
        <taxon>Polyphaga</taxon>
        <taxon>Cucujiformia</taxon>
        <taxon>Tenebrionidae</taxon>
        <taxon>Pimeliinae</taxon>
        <taxon>Asbolus</taxon>
    </lineage>
</organism>
<evidence type="ECO:0000313" key="4">
    <source>
        <dbReference type="Proteomes" id="UP000292052"/>
    </source>
</evidence>
<feature type="compositionally biased region" description="Basic and acidic residues" evidence="1">
    <location>
        <begin position="36"/>
        <end position="56"/>
    </location>
</feature>
<dbReference type="AlphaFoldDB" id="A0A482VW16"/>
<reference evidence="3 4" key="1">
    <citation type="submission" date="2017-03" db="EMBL/GenBank/DDBJ databases">
        <title>Genome of the blue death feigning beetle - Asbolus verrucosus.</title>
        <authorList>
            <person name="Rider S.D."/>
        </authorList>
    </citation>
    <scope>NUCLEOTIDE SEQUENCE [LARGE SCALE GENOMIC DNA]</scope>
    <source>
        <strain evidence="3">Butters</strain>
        <tissue evidence="3">Head and leg muscle</tissue>
    </source>
</reference>
<evidence type="ECO:0000259" key="2">
    <source>
        <dbReference type="Pfam" id="PF14846"/>
    </source>
</evidence>
<gene>
    <name evidence="3" type="ORF">BDFB_011118</name>
</gene>